<dbReference type="AlphaFoldDB" id="A0A699J4L9"/>
<gene>
    <name evidence="3" type="ORF">Tci_583036</name>
</gene>
<accession>A0A699J4L9</accession>
<dbReference type="Pfam" id="PF07727">
    <property type="entry name" value="RVT_2"/>
    <property type="match status" value="1"/>
</dbReference>
<feature type="compositionally biased region" description="Low complexity" evidence="1">
    <location>
        <begin position="45"/>
        <end position="55"/>
    </location>
</feature>
<evidence type="ECO:0000259" key="2">
    <source>
        <dbReference type="Pfam" id="PF07727"/>
    </source>
</evidence>
<feature type="region of interest" description="Disordered" evidence="1">
    <location>
        <begin position="33"/>
        <end position="55"/>
    </location>
</feature>
<feature type="compositionally biased region" description="Basic residues" evidence="1">
    <location>
        <begin position="286"/>
        <end position="307"/>
    </location>
</feature>
<organism evidence="3">
    <name type="scientific">Tanacetum cinerariifolium</name>
    <name type="common">Dalmatian daisy</name>
    <name type="synonym">Chrysanthemum cinerariifolium</name>
    <dbReference type="NCBI Taxonomy" id="118510"/>
    <lineage>
        <taxon>Eukaryota</taxon>
        <taxon>Viridiplantae</taxon>
        <taxon>Streptophyta</taxon>
        <taxon>Embryophyta</taxon>
        <taxon>Tracheophyta</taxon>
        <taxon>Spermatophyta</taxon>
        <taxon>Magnoliopsida</taxon>
        <taxon>eudicotyledons</taxon>
        <taxon>Gunneridae</taxon>
        <taxon>Pentapetalae</taxon>
        <taxon>asterids</taxon>
        <taxon>campanulids</taxon>
        <taxon>Asterales</taxon>
        <taxon>Asteraceae</taxon>
        <taxon>Asteroideae</taxon>
        <taxon>Anthemideae</taxon>
        <taxon>Anthemidinae</taxon>
        <taxon>Tanacetum</taxon>
    </lineage>
</organism>
<evidence type="ECO:0000256" key="1">
    <source>
        <dbReference type="SAM" id="MobiDB-lite"/>
    </source>
</evidence>
<feature type="region of interest" description="Disordered" evidence="1">
    <location>
        <begin position="286"/>
        <end position="324"/>
    </location>
</feature>
<comment type="caution">
    <text evidence="3">The sequence shown here is derived from an EMBL/GenBank/DDBJ whole genome shotgun (WGS) entry which is preliminary data.</text>
</comment>
<feature type="domain" description="Reverse transcriptase Ty1/copia-type" evidence="2">
    <location>
        <begin position="132"/>
        <end position="240"/>
    </location>
</feature>
<proteinExistence type="predicted"/>
<reference evidence="3" key="1">
    <citation type="journal article" date="2019" name="Sci. Rep.">
        <title>Draft genome of Tanacetum cinerariifolium, the natural source of mosquito coil.</title>
        <authorList>
            <person name="Yamashiro T."/>
            <person name="Shiraishi A."/>
            <person name="Satake H."/>
            <person name="Nakayama K."/>
        </authorList>
    </citation>
    <scope>NUCLEOTIDE SEQUENCE</scope>
</reference>
<dbReference type="EMBL" id="BKCJ010370496">
    <property type="protein sequence ID" value="GFA11064.1"/>
    <property type="molecule type" value="Genomic_DNA"/>
</dbReference>
<name>A0A699J4L9_TANCI</name>
<evidence type="ECO:0000313" key="3">
    <source>
        <dbReference type="EMBL" id="GFA11064.1"/>
    </source>
</evidence>
<feature type="compositionally biased region" description="Basic residues" evidence="1">
    <location>
        <begin position="314"/>
        <end position="324"/>
    </location>
</feature>
<sequence length="324" mass="35881">MSEQMDPMQLEPPRVERMVSPATTVLVLVTSAGTPSSTTIDQDAPSLSHSPSSSALQSPCLHQGIVAGSTSIEDNPLAPVNNDLFVNVFTSKPSSEASTSEDSNQRTSNLPFIKIAGFKPCKMKFTSLIDFKLVAKGYPQEDGIDFEESFALVSRTEAIRIFIANAAKENMTIYQMDVNTPFLNGELKEEVYVSQPEGFVDTDHPTYVYRLKKALYSLKQAPRARYDTPSRFLLNNNFSKGLQASQNPGGIFINQSKFALEIIKNFGMDSCDPVDTLVTDIIKKTKSKQNRTKPSTKQKAWKSQKLKVKPDKVKAKKIKKSKGK</sequence>
<protein>
    <submittedName>
        <fullName evidence="3">Retrovirus-related Pol polyprotein from transposon TNT 1-94</fullName>
    </submittedName>
</protein>
<dbReference type="InterPro" id="IPR013103">
    <property type="entry name" value="RVT_2"/>
</dbReference>